<dbReference type="Proteomes" id="UP000198623">
    <property type="component" value="Unassembled WGS sequence"/>
</dbReference>
<dbReference type="EMBL" id="FOOU01000003">
    <property type="protein sequence ID" value="SFG14369.1"/>
    <property type="molecule type" value="Genomic_DNA"/>
</dbReference>
<organism evidence="2 3">
    <name type="scientific">Neptunomonas qingdaonensis</name>
    <dbReference type="NCBI Taxonomy" id="1045558"/>
    <lineage>
        <taxon>Bacteria</taxon>
        <taxon>Pseudomonadati</taxon>
        <taxon>Pseudomonadota</taxon>
        <taxon>Gammaproteobacteria</taxon>
        <taxon>Oceanospirillales</taxon>
        <taxon>Oceanospirillaceae</taxon>
        <taxon>Neptunomonas</taxon>
    </lineage>
</organism>
<evidence type="ECO:0000313" key="2">
    <source>
        <dbReference type="EMBL" id="SFG14369.1"/>
    </source>
</evidence>
<dbReference type="SUPFAM" id="SSF69255">
    <property type="entry name" value="gp5 N-terminal domain-like"/>
    <property type="match status" value="1"/>
</dbReference>
<dbReference type="RefSeq" id="WP_090726119.1">
    <property type="nucleotide sequence ID" value="NZ_FOOU01000003.1"/>
</dbReference>
<dbReference type="STRING" id="1045558.SAMN05216175_103412"/>
<dbReference type="AlphaFoldDB" id="A0A1I2PGU5"/>
<name>A0A1I2PGU5_9GAMM</name>
<evidence type="ECO:0000259" key="1">
    <source>
        <dbReference type="Pfam" id="PF04717"/>
    </source>
</evidence>
<keyword evidence="3" id="KW-1185">Reference proteome</keyword>
<dbReference type="Gene3D" id="2.40.50.230">
    <property type="entry name" value="Gp5 N-terminal domain"/>
    <property type="match status" value="1"/>
</dbReference>
<dbReference type="Pfam" id="PF04717">
    <property type="entry name" value="Phage_base_V"/>
    <property type="match status" value="1"/>
</dbReference>
<proteinExistence type="predicted"/>
<feature type="domain" description="Gp5/Type VI secretion system Vgr protein OB-fold" evidence="1">
    <location>
        <begin position="9"/>
        <end position="83"/>
    </location>
</feature>
<gene>
    <name evidence="2" type="ORF">SAMN05216175_103412</name>
</gene>
<reference evidence="3" key="1">
    <citation type="submission" date="2016-10" db="EMBL/GenBank/DDBJ databases">
        <authorList>
            <person name="Varghese N."/>
            <person name="Submissions S."/>
        </authorList>
    </citation>
    <scope>NUCLEOTIDE SEQUENCE [LARGE SCALE GENOMIC DNA]</scope>
    <source>
        <strain evidence="3">CGMCC 1.10971</strain>
    </source>
</reference>
<protein>
    <recommendedName>
        <fullName evidence="1">Gp5/Type VI secretion system Vgr protein OB-fold domain-containing protein</fullName>
    </recommendedName>
</protein>
<evidence type="ECO:0000313" key="3">
    <source>
        <dbReference type="Proteomes" id="UP000198623"/>
    </source>
</evidence>
<dbReference type="InterPro" id="IPR037026">
    <property type="entry name" value="Vgr_OB-fold_dom_sf"/>
</dbReference>
<dbReference type="InterPro" id="IPR006531">
    <property type="entry name" value="Gp5/Vgr_OB"/>
</dbReference>
<accession>A0A1I2PGU5</accession>
<dbReference type="OrthoDB" id="9762420at2"/>
<sequence length="169" mass="17612">MSATYFGKYRGVVLNNIDPMQQGRLQIQVPDVAGLVPTSWAMPCVPLAGIQNGMVALPIIGSGVWVEFEQGNPDYPIWVGCFWGSTAEVPALALLTPPTTPAITFQTPLQNGMTISDMPGPTGGIMLKSTTGAALIVNDTGIYIQNGKGAAITLVGPTVTINNGALTVI</sequence>